<name>A0ABV8TCH7_9ACTN</name>
<keyword evidence="2" id="KW-1185">Reference proteome</keyword>
<dbReference type="Proteomes" id="UP001595824">
    <property type="component" value="Unassembled WGS sequence"/>
</dbReference>
<protein>
    <recommendedName>
        <fullName evidence="3">Glycosyltransferase</fullName>
    </recommendedName>
</protein>
<dbReference type="RefSeq" id="WP_381738492.1">
    <property type="nucleotide sequence ID" value="NZ_JBHSDP010000011.1"/>
</dbReference>
<evidence type="ECO:0008006" key="3">
    <source>
        <dbReference type="Google" id="ProtNLM"/>
    </source>
</evidence>
<proteinExistence type="predicted"/>
<comment type="caution">
    <text evidence="1">The sequence shown here is derived from an EMBL/GenBank/DDBJ whole genome shotgun (WGS) entry which is preliminary data.</text>
</comment>
<accession>A0ABV8TCH7</accession>
<dbReference type="EMBL" id="JBHSDP010000011">
    <property type="protein sequence ID" value="MFC4328320.1"/>
    <property type="molecule type" value="Genomic_DNA"/>
</dbReference>
<evidence type="ECO:0000313" key="1">
    <source>
        <dbReference type="EMBL" id="MFC4328320.1"/>
    </source>
</evidence>
<gene>
    <name evidence="1" type="ORF">ACFPC0_10830</name>
</gene>
<sequence>MTSPQNTDSRAYVIYCISASRPANVPAIQHLFAPDPVTWVVPFHERHDYTTAGAAAVLPVRDPDQGQFALAAARNRALDHAAEQNAVCIQTDDDCKGFKRLIDGQAKAQPTDWPDLRDAMLAALDGTTHLVGVPPTDNAYFARGKVLDYGFIIGSLCATDVNTPRWDQTLPFKEDYDYTCAHLNAHGRVARLDMYIAAYQHYTNRGGAVTNRTPGAEMGLVNLLTARWPQYLRPHPKRPGELAFIPRPRRRTATG</sequence>
<evidence type="ECO:0000313" key="2">
    <source>
        <dbReference type="Proteomes" id="UP001595824"/>
    </source>
</evidence>
<organism evidence="1 2">
    <name type="scientific">Streptomyces andamanensis</name>
    <dbReference type="NCBI Taxonomy" id="1565035"/>
    <lineage>
        <taxon>Bacteria</taxon>
        <taxon>Bacillati</taxon>
        <taxon>Actinomycetota</taxon>
        <taxon>Actinomycetes</taxon>
        <taxon>Kitasatosporales</taxon>
        <taxon>Streptomycetaceae</taxon>
        <taxon>Streptomyces</taxon>
    </lineage>
</organism>
<reference evidence="2" key="1">
    <citation type="journal article" date="2019" name="Int. J. Syst. Evol. Microbiol.">
        <title>The Global Catalogue of Microorganisms (GCM) 10K type strain sequencing project: providing services to taxonomists for standard genome sequencing and annotation.</title>
        <authorList>
            <consortium name="The Broad Institute Genomics Platform"/>
            <consortium name="The Broad Institute Genome Sequencing Center for Infectious Disease"/>
            <person name="Wu L."/>
            <person name="Ma J."/>
        </authorList>
    </citation>
    <scope>NUCLEOTIDE SEQUENCE [LARGE SCALE GENOMIC DNA]</scope>
    <source>
        <strain evidence="2">PCU 347</strain>
    </source>
</reference>